<sequence>MDGGEDGKGLDTLLLAAETLPHDGADSWELDLFRIALRIARSTEAAVDLKRADLAFKALPDRLRLPLAERAAQLARREAERAAGREGAKGASGLLRRLGRRAAPGSGSTAKERLLRELSLDRLSDS</sequence>
<organism evidence="1 2">
    <name type="scientific">Azospirillum doebereinerae</name>
    <dbReference type="NCBI Taxonomy" id="92933"/>
    <lineage>
        <taxon>Bacteria</taxon>
        <taxon>Pseudomonadati</taxon>
        <taxon>Pseudomonadota</taxon>
        <taxon>Alphaproteobacteria</taxon>
        <taxon>Rhodospirillales</taxon>
        <taxon>Azospirillaceae</taxon>
        <taxon>Azospirillum</taxon>
    </lineage>
</organism>
<reference evidence="1 2" key="1">
    <citation type="submission" date="2018-12" db="EMBL/GenBank/DDBJ databases">
        <authorList>
            <person name="Yang Y."/>
        </authorList>
    </citation>
    <scope>NUCLEOTIDE SEQUENCE [LARGE SCALE GENOMIC DNA]</scope>
    <source>
        <strain evidence="1 2">GSF71</strain>
    </source>
</reference>
<keyword evidence="2" id="KW-1185">Reference proteome</keyword>
<evidence type="ECO:0000313" key="1">
    <source>
        <dbReference type="EMBL" id="RUQ67791.1"/>
    </source>
</evidence>
<dbReference type="OrthoDB" id="7305709at2"/>
<gene>
    <name evidence="1" type="ORF">EJ913_19130</name>
</gene>
<comment type="caution">
    <text evidence="1">The sequence shown here is derived from an EMBL/GenBank/DDBJ whole genome shotgun (WGS) entry which is preliminary data.</text>
</comment>
<proteinExistence type="predicted"/>
<accession>A0A3S0UZV8</accession>
<name>A0A3S0UZV8_9PROT</name>
<dbReference type="RefSeq" id="WP_127000803.1">
    <property type="nucleotide sequence ID" value="NZ_JBNPXW010000014.1"/>
</dbReference>
<dbReference type="AlphaFoldDB" id="A0A3S0UZV8"/>
<dbReference type="EMBL" id="RZIJ01000016">
    <property type="protein sequence ID" value="RUQ67791.1"/>
    <property type="molecule type" value="Genomic_DNA"/>
</dbReference>
<dbReference type="Proteomes" id="UP000280346">
    <property type="component" value="Unassembled WGS sequence"/>
</dbReference>
<protein>
    <submittedName>
        <fullName evidence="1">Uncharacterized protein</fullName>
    </submittedName>
</protein>
<evidence type="ECO:0000313" key="2">
    <source>
        <dbReference type="Proteomes" id="UP000280346"/>
    </source>
</evidence>